<dbReference type="PRINTS" id="PR00998">
    <property type="entry name" value="CRBOXYPTASET"/>
</dbReference>
<evidence type="ECO:0000256" key="1">
    <source>
        <dbReference type="PIRNR" id="PIRNR006615"/>
    </source>
</evidence>
<keyword evidence="1" id="KW-0479">Metal-binding</keyword>
<dbReference type="Gene3D" id="1.10.1370.30">
    <property type="match status" value="1"/>
</dbReference>
<gene>
    <name evidence="2" type="ORF">R7226_11670</name>
</gene>
<evidence type="ECO:0000313" key="3">
    <source>
        <dbReference type="Proteomes" id="UP001284601"/>
    </source>
</evidence>
<proteinExistence type="inferred from homology"/>
<dbReference type="Pfam" id="PF02074">
    <property type="entry name" value="Peptidase_M32"/>
    <property type="match status" value="1"/>
</dbReference>
<dbReference type="PANTHER" id="PTHR34217:SF1">
    <property type="entry name" value="CARBOXYPEPTIDASE 1"/>
    <property type="match status" value="1"/>
</dbReference>
<sequence length="507" mass="56322">MSQALDELRQRLAEISDLSSAAGLLGWDQQTMMPERANPLRAEQLGTLSGIVHERFTDDAIGRLLHALEGEEEALRQADPDSDDAALIRVARRDYEKSKRVPAELAVEMARAGALGHQAWVQARERSDFASFLPFLRRNVELKRQYVELFDDEGHDDPYDVLLDDYEEGMKTAEVATLFSELRAQLVPLIAQIAEKSDAVDNAPLHGSFEPARQAVLVRGVLERLGWSPDGWRLDEAEHPFAASFGPTDVRLTTRYDPSYIGMALYGGIHEMGHGLYEAGVAPQLARTPLASGASLGLHESQSRLWENVVGRGRPFAGFLHGELQRVFPEQFGAIDAESYYRAVNKVQPSLIRVEADEATYGLHIILRFELEREMIAGTLDLAELPEAWNARMKQYLGIDVPDDASGVLQDVHWSAGEIGYFSTYALGNLIAAQLWQRARADLPQLDEQLAAGDGSALRAWLGDHLHRYGRKLPPKELVQRIVGGPIAVQPFADYLRAKLTPLYGLS</sequence>
<dbReference type="Proteomes" id="UP001284601">
    <property type="component" value="Unassembled WGS sequence"/>
</dbReference>
<dbReference type="PIRSF" id="PIRSF006615">
    <property type="entry name" value="Zn_crbxpep_Taq"/>
    <property type="match status" value="1"/>
</dbReference>
<keyword evidence="1 2" id="KW-0378">Hydrolase</keyword>
<comment type="similarity">
    <text evidence="1">Belongs to the peptidase M32 family.</text>
</comment>
<evidence type="ECO:0000313" key="2">
    <source>
        <dbReference type="EMBL" id="MDW5595001.1"/>
    </source>
</evidence>
<keyword evidence="1" id="KW-0482">Metalloprotease</keyword>
<dbReference type="EMBL" id="JAWSTH010000025">
    <property type="protein sequence ID" value="MDW5595001.1"/>
    <property type="molecule type" value="Genomic_DNA"/>
</dbReference>
<dbReference type="RefSeq" id="WP_318597334.1">
    <property type="nucleotide sequence ID" value="NZ_JAWSTH010000025.1"/>
</dbReference>
<accession>A0ABU4HNX2</accession>
<comment type="caution">
    <text evidence="2">The sequence shown here is derived from an EMBL/GenBank/DDBJ whole genome shotgun (WGS) entry which is preliminary data.</text>
</comment>
<protein>
    <recommendedName>
        <fullName evidence="1">Metal-dependent carboxypeptidase</fullName>
        <ecNumber evidence="1">3.4.17.19</ecNumber>
    </recommendedName>
</protein>
<reference evidence="3" key="1">
    <citation type="submission" date="2023-07" db="EMBL/GenBank/DDBJ databases">
        <title>Conexibacter stalactiti sp. nov., isolated from stalactites in a lava cave and emended description of the genus Conexibacter.</title>
        <authorList>
            <person name="Lee S.D."/>
        </authorList>
    </citation>
    <scope>NUCLEOTIDE SEQUENCE [LARGE SCALE GENOMIC DNA]</scope>
    <source>
        <strain evidence="3">KCTC 39840</strain>
    </source>
</reference>
<dbReference type="GO" id="GO:0004180">
    <property type="term" value="F:carboxypeptidase activity"/>
    <property type="evidence" value="ECO:0007669"/>
    <property type="project" value="UniProtKB-KW"/>
</dbReference>
<dbReference type="InterPro" id="IPR001333">
    <property type="entry name" value="Peptidase_M32_Taq"/>
</dbReference>
<keyword evidence="1 2" id="KW-0121">Carboxypeptidase</keyword>
<dbReference type="PROSITE" id="PS52034">
    <property type="entry name" value="PEPTIDASE_M32"/>
    <property type="match status" value="1"/>
</dbReference>
<dbReference type="CDD" id="cd06460">
    <property type="entry name" value="M32_Taq"/>
    <property type="match status" value="1"/>
</dbReference>
<name>A0ABU4HNX2_9ACTN</name>
<comment type="function">
    <text evidence="1">Broad specificity carboxypetidase that releases amino acids sequentially from the C-terminus, including neutral, aromatic, polar and basic residues.</text>
</comment>
<organism evidence="2 3">
    <name type="scientific">Conexibacter stalactiti</name>
    <dbReference type="NCBI Taxonomy" id="1940611"/>
    <lineage>
        <taxon>Bacteria</taxon>
        <taxon>Bacillati</taxon>
        <taxon>Actinomycetota</taxon>
        <taxon>Thermoleophilia</taxon>
        <taxon>Solirubrobacterales</taxon>
        <taxon>Conexibacteraceae</taxon>
        <taxon>Conexibacter</taxon>
    </lineage>
</organism>
<dbReference type="PANTHER" id="PTHR34217">
    <property type="entry name" value="METAL-DEPENDENT CARBOXYPEPTIDASE"/>
    <property type="match status" value="1"/>
</dbReference>
<comment type="catalytic activity">
    <reaction evidence="1">
        <text>Release of a C-terminal amino acid with broad specificity, except for -Pro.</text>
        <dbReference type="EC" id="3.4.17.19"/>
    </reaction>
</comment>
<dbReference type="EC" id="3.4.17.19" evidence="1"/>
<keyword evidence="1" id="KW-0645">Protease</keyword>
<keyword evidence="3" id="KW-1185">Reference proteome</keyword>
<dbReference type="SUPFAM" id="SSF55486">
    <property type="entry name" value="Metalloproteases ('zincins'), catalytic domain"/>
    <property type="match status" value="1"/>
</dbReference>